<evidence type="ECO:0000313" key="2">
    <source>
        <dbReference type="Proteomes" id="UP000020766"/>
    </source>
</evidence>
<comment type="caution">
    <text evidence="1">The sequence shown here is derived from an EMBL/GenBank/DDBJ whole genome shotgun (WGS) entry which is preliminary data.</text>
</comment>
<keyword evidence="2" id="KW-1185">Reference proteome</keyword>
<dbReference type="AlphaFoldDB" id="A0A014NM78"/>
<dbReference type="PATRIC" id="fig|1457173.3.peg.1617"/>
<sequence length="166" mass="18186">MSPVYRWLAWSACSLGLLACSDFQERLGGYPTTDTVLHLDSASSNQIADALNQLSRIAVLGDDWEFLDPQDPCTMQVIDQRASHNLVLDLRGARFALHRDAGSGDYYATLQHGDTLVRGPDQQPLRLFETSSYQHVFFAEGYLQALAQKCALSLAAAASADPAQKP</sequence>
<proteinExistence type="predicted"/>
<dbReference type="PROSITE" id="PS51257">
    <property type="entry name" value="PROKAR_LIPOPROTEIN"/>
    <property type="match status" value="1"/>
</dbReference>
<dbReference type="Proteomes" id="UP000020766">
    <property type="component" value="Unassembled WGS sequence"/>
</dbReference>
<evidence type="ECO:0000313" key="1">
    <source>
        <dbReference type="EMBL" id="EXU80583.1"/>
    </source>
</evidence>
<protein>
    <submittedName>
        <fullName evidence="1">Uncharacterized protein</fullName>
    </submittedName>
</protein>
<gene>
    <name evidence="1" type="ORF">AX13_16805</name>
</gene>
<reference evidence="1 2" key="1">
    <citation type="submission" date="2014-01" db="EMBL/GenBank/DDBJ databases">
        <title>Interspecies Systems Biology Uncovers Metabolites Affecting C. elegans Gene Expression and Life History Traits.</title>
        <authorList>
            <person name="Watson E."/>
            <person name="Macneil L.T."/>
            <person name="Ritter A.D."/>
            <person name="Yilmaz L.S."/>
            <person name="Rosebrock A.P."/>
            <person name="Caudy A.A."/>
            <person name="Walhout A.J."/>
        </authorList>
    </citation>
    <scope>NUCLEOTIDE SEQUENCE [LARGE SCALE GENOMIC DNA]</scope>
    <source>
        <strain evidence="1 2">DA1877</strain>
    </source>
</reference>
<organism evidence="1 2">
    <name type="scientific">Comamonas aquatica DA1877</name>
    <dbReference type="NCBI Taxonomy" id="1457173"/>
    <lineage>
        <taxon>Bacteria</taxon>
        <taxon>Pseudomonadati</taxon>
        <taxon>Pseudomonadota</taxon>
        <taxon>Betaproteobacteria</taxon>
        <taxon>Burkholderiales</taxon>
        <taxon>Comamonadaceae</taxon>
        <taxon>Comamonas</taxon>
    </lineage>
</organism>
<accession>A0A014NM78</accession>
<dbReference type="RefSeq" id="WP_043382439.1">
    <property type="nucleotide sequence ID" value="NZ_JBOK01000007.1"/>
</dbReference>
<name>A0A014NM78_9BURK</name>
<dbReference type="EMBL" id="JBOK01000007">
    <property type="protein sequence ID" value="EXU80583.1"/>
    <property type="molecule type" value="Genomic_DNA"/>
</dbReference>
<dbReference type="STRING" id="225991.MA05_07560"/>